<gene>
    <name evidence="1" type="ORF">EP13_00425</name>
</gene>
<sequence>MLPNRMQLSRTVEEQLKKLKGYTGVTPNVSARIAFFRSIESDFRYDPATEYATNGSLTLDKITWLGRTQEMTELLLKHTYPDLEGKQLQQAWAAHVEHGVGNLRNFRTLRDISAYSIKSKV</sequence>
<dbReference type="InterPro" id="IPR038472">
    <property type="entry name" value="DndE_sf"/>
</dbReference>
<proteinExistence type="predicted"/>
<dbReference type="NCBIfam" id="TIGR03184">
    <property type="entry name" value="DNA_S_dndE"/>
    <property type="match status" value="1"/>
</dbReference>
<reference evidence="1 2" key="1">
    <citation type="submission" date="2014-06" db="EMBL/GenBank/DDBJ databases">
        <title>Genomes of Alteromonas australica, a world apart.</title>
        <authorList>
            <person name="Gonzaga A."/>
            <person name="Lopez-Perez M."/>
            <person name="Rodriguez-Valera F."/>
        </authorList>
    </citation>
    <scope>NUCLEOTIDE SEQUENCE [LARGE SCALE GENOMIC DNA]</scope>
    <source>
        <strain evidence="1 2">H 17</strain>
    </source>
</reference>
<dbReference type="Proteomes" id="UP000056090">
    <property type="component" value="Chromosome"/>
</dbReference>
<organism evidence="1 2">
    <name type="scientific">Alteromonas australica</name>
    <dbReference type="NCBI Taxonomy" id="589873"/>
    <lineage>
        <taxon>Bacteria</taxon>
        <taxon>Pseudomonadati</taxon>
        <taxon>Pseudomonadota</taxon>
        <taxon>Gammaproteobacteria</taxon>
        <taxon>Alteromonadales</taxon>
        <taxon>Alteromonadaceae</taxon>
        <taxon>Alteromonas/Salinimonas group</taxon>
        <taxon>Alteromonas</taxon>
    </lineage>
</organism>
<evidence type="ECO:0000313" key="1">
    <source>
        <dbReference type="EMBL" id="AIF97276.1"/>
    </source>
</evidence>
<accession>A0A075NUV9</accession>
<dbReference type="EMBL" id="CP008849">
    <property type="protein sequence ID" value="AIF97276.1"/>
    <property type="molecule type" value="Genomic_DNA"/>
</dbReference>
<dbReference type="InterPro" id="IPR014969">
    <property type="entry name" value="DNA_S_DndE"/>
</dbReference>
<dbReference type="GeneID" id="78253412"/>
<dbReference type="KEGG" id="aal:EP13_00425"/>
<dbReference type="eggNOG" id="ENOG5032UMV">
    <property type="taxonomic scope" value="Bacteria"/>
</dbReference>
<protein>
    <submittedName>
        <fullName evidence="1">DNA sulfur modification protein DndE</fullName>
    </submittedName>
</protein>
<dbReference type="Gene3D" id="1.10.1220.160">
    <property type="entry name" value="DNA sulphur modification protein DndE"/>
    <property type="match status" value="1"/>
</dbReference>
<name>A0A075NUV9_9ALTE</name>
<evidence type="ECO:0000313" key="2">
    <source>
        <dbReference type="Proteomes" id="UP000056090"/>
    </source>
</evidence>
<dbReference type="AlphaFoldDB" id="A0A075NUV9"/>
<dbReference type="Pfam" id="PF08870">
    <property type="entry name" value="DndE"/>
    <property type="match status" value="1"/>
</dbReference>
<dbReference type="RefSeq" id="WP_044055463.1">
    <property type="nucleotide sequence ID" value="NZ_CBCSKJ010000005.1"/>
</dbReference>
<keyword evidence="2" id="KW-1185">Reference proteome</keyword>